<dbReference type="CDD" id="cd20311">
    <property type="entry name" value="cupin_Yhhw_C"/>
    <property type="match status" value="1"/>
</dbReference>
<keyword evidence="5" id="KW-0560">Oxidoreductase</keyword>
<dbReference type="InterPro" id="IPR012093">
    <property type="entry name" value="Pirin"/>
</dbReference>
<keyword evidence="6" id="KW-1185">Reference proteome</keyword>
<dbReference type="InterPro" id="IPR003829">
    <property type="entry name" value="Pirin_N_dom"/>
</dbReference>
<accession>A0A6C2UBU3</accession>
<organism evidence="5 6">
    <name type="scientific">Pontiella desulfatans</name>
    <dbReference type="NCBI Taxonomy" id="2750659"/>
    <lineage>
        <taxon>Bacteria</taxon>
        <taxon>Pseudomonadati</taxon>
        <taxon>Kiritimatiellota</taxon>
        <taxon>Kiritimatiellia</taxon>
        <taxon>Kiritimatiellales</taxon>
        <taxon>Pontiellaceae</taxon>
        <taxon>Pontiella</taxon>
    </lineage>
</organism>
<dbReference type="EMBL" id="CAAHFG010000004">
    <property type="protein sequence ID" value="VGO17343.1"/>
    <property type="molecule type" value="Genomic_DNA"/>
</dbReference>
<dbReference type="Gene3D" id="2.60.120.10">
    <property type="entry name" value="Jelly Rolls"/>
    <property type="match status" value="2"/>
</dbReference>
<feature type="domain" description="Quercetin 2,3-dioxygenase C-terminal cupin" evidence="4">
    <location>
        <begin position="177"/>
        <end position="262"/>
    </location>
</feature>
<name>A0A6C2UBU3_PONDE</name>
<evidence type="ECO:0000313" key="6">
    <source>
        <dbReference type="Proteomes" id="UP000366872"/>
    </source>
</evidence>
<dbReference type="CDD" id="cd02910">
    <property type="entry name" value="cupin_Yhhw_N"/>
    <property type="match status" value="1"/>
</dbReference>
<protein>
    <submittedName>
        <fullName evidence="5">Quercetin 2,3-dioxygenase</fullName>
    </submittedName>
</protein>
<evidence type="ECO:0000259" key="4">
    <source>
        <dbReference type="Pfam" id="PF17954"/>
    </source>
</evidence>
<evidence type="ECO:0000313" key="5">
    <source>
        <dbReference type="EMBL" id="VGO17343.1"/>
    </source>
</evidence>
<dbReference type="PANTHER" id="PTHR43212:SF3">
    <property type="entry name" value="QUERCETIN 2,3-DIOXYGENASE"/>
    <property type="match status" value="1"/>
</dbReference>
<dbReference type="PANTHER" id="PTHR43212">
    <property type="entry name" value="QUERCETIN 2,3-DIOXYGENASE"/>
    <property type="match status" value="1"/>
</dbReference>
<dbReference type="SUPFAM" id="SSF51182">
    <property type="entry name" value="RmlC-like cupins"/>
    <property type="match status" value="1"/>
</dbReference>
<dbReference type="InterPro" id="IPR041602">
    <property type="entry name" value="Quercetinase_C"/>
</dbReference>
<dbReference type="InterPro" id="IPR014710">
    <property type="entry name" value="RmlC-like_jellyroll"/>
</dbReference>
<dbReference type="Proteomes" id="UP000366872">
    <property type="component" value="Unassembled WGS sequence"/>
</dbReference>
<dbReference type="Pfam" id="PF17954">
    <property type="entry name" value="Pirin_C_2"/>
    <property type="match status" value="1"/>
</dbReference>
<evidence type="ECO:0000259" key="3">
    <source>
        <dbReference type="Pfam" id="PF02678"/>
    </source>
</evidence>
<comment type="similarity">
    <text evidence="1 2">Belongs to the pirin family.</text>
</comment>
<gene>
    <name evidence="5" type="primary">yhhW</name>
    <name evidence="5" type="ORF">PDESU_05939</name>
</gene>
<feature type="domain" description="Pirin N-terminal" evidence="3">
    <location>
        <begin position="42"/>
        <end position="150"/>
    </location>
</feature>
<dbReference type="Pfam" id="PF02678">
    <property type="entry name" value="Pirin"/>
    <property type="match status" value="1"/>
</dbReference>
<reference evidence="5 6" key="1">
    <citation type="submission" date="2019-04" db="EMBL/GenBank/DDBJ databases">
        <authorList>
            <person name="Van Vliet M D."/>
        </authorList>
    </citation>
    <scope>NUCLEOTIDE SEQUENCE [LARGE SCALE GENOMIC DNA]</scope>
    <source>
        <strain evidence="5 6">F1</strain>
    </source>
</reference>
<evidence type="ECO:0000256" key="2">
    <source>
        <dbReference type="RuleBase" id="RU003457"/>
    </source>
</evidence>
<dbReference type="AlphaFoldDB" id="A0A6C2UBU3"/>
<dbReference type="InterPro" id="IPR011051">
    <property type="entry name" value="RmlC_Cupin_sf"/>
</dbReference>
<dbReference type="GO" id="GO:0051213">
    <property type="term" value="F:dioxygenase activity"/>
    <property type="evidence" value="ECO:0007669"/>
    <property type="project" value="UniProtKB-KW"/>
</dbReference>
<evidence type="ECO:0000256" key="1">
    <source>
        <dbReference type="ARBA" id="ARBA00008416"/>
    </source>
</evidence>
<proteinExistence type="inferred from homology"/>
<sequence>MKTNETRRAFLPATVATAVGVAAKEHDMKTNQIVIRKADERGVAEHGWLHSRFSFSFAEYYDPRHMGFQSLRVINDDIIEPGEGFGTHPHENMEIISYVVEGALEHRDSMGNGSVVRPNDVQRMSAGSGITHSEFNPLDDQPMRLLQIWIKPNELNVEPSYEQKHYPPEEKTNTLKLVASPDGAEGSVSMHQDARLYASIIEPGATVVKQTESSRNVWVQVVSGKLTLNGELLVAGDGAAIEKAGPLAFTGVEPSEILVFDLA</sequence>
<keyword evidence="5" id="KW-0223">Dioxygenase</keyword>